<name>A0A7G1HT26_9BACT</name>
<evidence type="ECO:0000256" key="1">
    <source>
        <dbReference type="SAM" id="MobiDB-lite"/>
    </source>
</evidence>
<dbReference type="EMBL" id="AP023322">
    <property type="protein sequence ID" value="BCI62660.1"/>
    <property type="molecule type" value="Genomic_DNA"/>
</dbReference>
<gene>
    <name evidence="2" type="ORF">Cop2CBH44_10130</name>
</gene>
<evidence type="ECO:0008006" key="4">
    <source>
        <dbReference type="Google" id="ProtNLM"/>
    </source>
</evidence>
<protein>
    <recommendedName>
        <fullName evidence="4">DUF4890 domain-containing protein</fullName>
    </recommendedName>
</protein>
<feature type="region of interest" description="Disordered" evidence="1">
    <location>
        <begin position="70"/>
        <end position="116"/>
    </location>
</feature>
<dbReference type="AlphaFoldDB" id="A0A7G1HT26"/>
<dbReference type="Proteomes" id="UP000594042">
    <property type="component" value="Chromosome"/>
</dbReference>
<proteinExistence type="predicted"/>
<reference evidence="3" key="1">
    <citation type="submission" date="2020-07" db="EMBL/GenBank/DDBJ databases">
        <title>Complete genome sequencing of Coprobacter sp. strain 2CBH44.</title>
        <authorList>
            <person name="Sakamoto M."/>
            <person name="Murakami T."/>
            <person name="Mori H."/>
        </authorList>
    </citation>
    <scope>NUCLEOTIDE SEQUENCE [LARGE SCALE GENOMIC DNA]</scope>
    <source>
        <strain evidence="3">2CBH44</strain>
    </source>
</reference>
<organism evidence="2 3">
    <name type="scientific">Coprobacter secundus subsp. similis</name>
    <dbReference type="NCBI Taxonomy" id="2751153"/>
    <lineage>
        <taxon>Bacteria</taxon>
        <taxon>Pseudomonadati</taxon>
        <taxon>Bacteroidota</taxon>
        <taxon>Bacteroidia</taxon>
        <taxon>Bacteroidales</taxon>
        <taxon>Barnesiellaceae</taxon>
        <taxon>Coprobacter</taxon>
    </lineage>
</organism>
<evidence type="ECO:0000313" key="3">
    <source>
        <dbReference type="Proteomes" id="UP000594042"/>
    </source>
</evidence>
<dbReference type="RefSeq" id="WP_200755669.1">
    <property type="nucleotide sequence ID" value="NZ_AP023322.1"/>
</dbReference>
<feature type="compositionally biased region" description="Basic and acidic residues" evidence="1">
    <location>
        <begin position="70"/>
        <end position="80"/>
    </location>
</feature>
<evidence type="ECO:0000313" key="2">
    <source>
        <dbReference type="EMBL" id="BCI62660.1"/>
    </source>
</evidence>
<accession>A0A7G1HT26</accession>
<dbReference type="KEGG" id="copr:Cop2CBH44_10130"/>
<sequence>MKYKSLFYILLFVGGIMYSRTNAQEPNRKPLSKFVSPEIIAKKKTDEMKETLQLSDKQYKKMYKLFLKEEQKKLNQKDNRPPIPPNREFENRNNMMPPSKIQPNFPPPPPPINDNFRNIQKERKKRERKIKKILTTEQYEKWKSEEIKKYKINNKI</sequence>
<keyword evidence="3" id="KW-1185">Reference proteome</keyword>